<sequence length="178" mass="20136">MHGARPILWFMTDAPETTSNGREPALHFDAVLRPHRSLGPHGFAILMIAIAGISFAAGLFFFLIGAWPIFGFFGLDVLLIYLAFRFSYRDARAFEAIRLQDDALIVRRVDRHGRFEECRFQPNWLRLDLEEPETGPGMLVLTSHGRSVSVGRFLTRDERQELTAALRGALDRLRAPAV</sequence>
<evidence type="ECO:0008006" key="4">
    <source>
        <dbReference type="Google" id="ProtNLM"/>
    </source>
</evidence>
<dbReference type="PIRSF" id="PIRSF032162">
    <property type="entry name" value="UCP032162_imp"/>
    <property type="match status" value="1"/>
</dbReference>
<name>A0A1Y5RIC6_9PROT</name>
<keyword evidence="1" id="KW-1133">Transmembrane helix</keyword>
<evidence type="ECO:0000313" key="2">
    <source>
        <dbReference type="EMBL" id="SLN18303.1"/>
    </source>
</evidence>
<evidence type="ECO:0000256" key="1">
    <source>
        <dbReference type="SAM" id="Phobius"/>
    </source>
</evidence>
<reference evidence="2 3" key="1">
    <citation type="submission" date="2017-03" db="EMBL/GenBank/DDBJ databases">
        <authorList>
            <person name="Afonso C.L."/>
            <person name="Miller P.J."/>
            <person name="Scott M.A."/>
            <person name="Spackman E."/>
            <person name="Goraichik I."/>
            <person name="Dimitrov K.M."/>
            <person name="Suarez D.L."/>
            <person name="Swayne D.E."/>
        </authorList>
    </citation>
    <scope>NUCLEOTIDE SEQUENCE [LARGE SCALE GENOMIC DNA]</scope>
    <source>
        <strain evidence="2 3">CECT 7691</strain>
    </source>
</reference>
<protein>
    <recommendedName>
        <fullName evidence="4">DUF2244 domain-containing protein</fullName>
    </recommendedName>
</protein>
<accession>A0A1Y5RIC6</accession>
<proteinExistence type="predicted"/>
<dbReference type="Pfam" id="PF10003">
    <property type="entry name" value="DUF2244"/>
    <property type="match status" value="1"/>
</dbReference>
<dbReference type="AlphaFoldDB" id="A0A1Y5RIC6"/>
<dbReference type="InterPro" id="IPR016990">
    <property type="entry name" value="UCP032162_TM"/>
</dbReference>
<dbReference type="InterPro" id="IPR019253">
    <property type="entry name" value="DUF2244_TM"/>
</dbReference>
<dbReference type="InParanoid" id="A0A1Y5RIC6"/>
<feature type="transmembrane region" description="Helical" evidence="1">
    <location>
        <begin position="43"/>
        <end position="63"/>
    </location>
</feature>
<gene>
    <name evidence="2" type="ORF">OCH7691_00379</name>
</gene>
<evidence type="ECO:0000313" key="3">
    <source>
        <dbReference type="Proteomes" id="UP000193200"/>
    </source>
</evidence>
<dbReference type="EMBL" id="FWFR01000001">
    <property type="protein sequence ID" value="SLN18303.1"/>
    <property type="molecule type" value="Genomic_DNA"/>
</dbReference>
<dbReference type="Proteomes" id="UP000193200">
    <property type="component" value="Unassembled WGS sequence"/>
</dbReference>
<feature type="transmembrane region" description="Helical" evidence="1">
    <location>
        <begin position="69"/>
        <end position="88"/>
    </location>
</feature>
<keyword evidence="1" id="KW-0472">Membrane</keyword>
<organism evidence="2 3">
    <name type="scientific">Oceanibacterium hippocampi</name>
    <dbReference type="NCBI Taxonomy" id="745714"/>
    <lineage>
        <taxon>Bacteria</taxon>
        <taxon>Pseudomonadati</taxon>
        <taxon>Pseudomonadota</taxon>
        <taxon>Alphaproteobacteria</taxon>
        <taxon>Sneathiellales</taxon>
        <taxon>Sneathiellaceae</taxon>
        <taxon>Oceanibacterium</taxon>
    </lineage>
</organism>
<keyword evidence="3" id="KW-1185">Reference proteome</keyword>
<keyword evidence="1" id="KW-0812">Transmembrane</keyword>